<dbReference type="SUPFAM" id="SSF48452">
    <property type="entry name" value="TPR-like"/>
    <property type="match status" value="1"/>
</dbReference>
<feature type="domain" description="SusD-like N-terminal" evidence="8">
    <location>
        <begin position="76"/>
        <end position="225"/>
    </location>
</feature>
<dbReference type="AlphaFoldDB" id="A0A2N3IAF7"/>
<reference evidence="9 10" key="1">
    <citation type="journal article" date="2017" name="Front. Microbiol.">
        <title>Labilibaculum manganireducens gen. nov., sp. nov. and Labilibaculum filiforme sp. nov., Novel Bacteroidetes Isolated from Subsurface Sediments of the Baltic Sea.</title>
        <authorList>
            <person name="Vandieken V."/>
            <person name="Marshall I.P."/>
            <person name="Niemann H."/>
            <person name="Engelen B."/>
            <person name="Cypionka H."/>
        </authorList>
    </citation>
    <scope>NUCLEOTIDE SEQUENCE [LARGE SCALE GENOMIC DNA]</scope>
    <source>
        <strain evidence="9 10">59.10-2M</strain>
    </source>
</reference>
<evidence type="ECO:0000256" key="5">
    <source>
        <dbReference type="ARBA" id="ARBA00023237"/>
    </source>
</evidence>
<dbReference type="InterPro" id="IPR033985">
    <property type="entry name" value="SusD-like_N"/>
</dbReference>
<keyword evidence="4" id="KW-0472">Membrane</keyword>
<evidence type="ECO:0008006" key="11">
    <source>
        <dbReference type="Google" id="ProtNLM"/>
    </source>
</evidence>
<sequence length="525" mass="59556">MKYKNIYSIAILFALTSLVSSCVSEDDLVQIDPNVDTEEAFWKTDNDALKGINSVYGSMLIDGSYMRSTPMMLDLKDDATRSNSPWTAMSVIGKFNSSIANPDIYSWAYRDFYQGIYRANQVLDNVPSIEMEDSNLKDRVLGQAYFLRGLYFFHMVNMFKNVPLPLSNSELYHQQKTNEEGWAQVISDLEMAVGLLPVSYDDVSGLDAGQIGRATKGAALAYIGKAQLFTKDFESAKVTFKKVLDLKVYSLVADYRDNFTVTNENNSESVFEVQFSREAGGVDLSWGGTPAPGWGRTSGRAITYGAAGFGYADLQPTWALFNEYREELTVDGEVDPRLDATIFYNKNAYDGVGMSLYGQDFATFYAANESNLNDLYCRKYENSDGDFANEYDWRSGINERIMRYADVLLMYAECLNETGATNDAYQYIQMVRDRVNLPDLATVKPNMTQTAMREQIAHERFLELSLEGHRFDDIRRWGWLEDASKLAWLKSRDAEFNTYTPGREYFPIPQSEMDTNKGMVQNDGY</sequence>
<dbReference type="Pfam" id="PF14322">
    <property type="entry name" value="SusD-like_3"/>
    <property type="match status" value="1"/>
</dbReference>
<dbReference type="GO" id="GO:0009279">
    <property type="term" value="C:cell outer membrane"/>
    <property type="evidence" value="ECO:0007669"/>
    <property type="project" value="UniProtKB-SubCell"/>
</dbReference>
<organism evidence="9 10">
    <name type="scientific">Labilibaculum manganireducens</name>
    <dbReference type="NCBI Taxonomy" id="1940525"/>
    <lineage>
        <taxon>Bacteria</taxon>
        <taxon>Pseudomonadati</taxon>
        <taxon>Bacteroidota</taxon>
        <taxon>Bacteroidia</taxon>
        <taxon>Marinilabiliales</taxon>
        <taxon>Marinifilaceae</taxon>
        <taxon>Labilibaculum</taxon>
    </lineage>
</organism>
<feature type="domain" description="RagB/SusD" evidence="7">
    <location>
        <begin position="268"/>
        <end position="525"/>
    </location>
</feature>
<proteinExistence type="inferred from homology"/>
<keyword evidence="10" id="KW-1185">Reference proteome</keyword>
<accession>A0A2N3IAF7</accession>
<feature type="signal peptide" evidence="6">
    <location>
        <begin position="1"/>
        <end position="25"/>
    </location>
</feature>
<dbReference type="CDD" id="cd08977">
    <property type="entry name" value="SusD"/>
    <property type="match status" value="1"/>
</dbReference>
<keyword evidence="3 6" id="KW-0732">Signal</keyword>
<dbReference type="InterPro" id="IPR012944">
    <property type="entry name" value="SusD_RagB_dom"/>
</dbReference>
<dbReference type="Pfam" id="PF07980">
    <property type="entry name" value="SusD_RagB"/>
    <property type="match status" value="1"/>
</dbReference>
<dbReference type="Gene3D" id="1.25.40.390">
    <property type="match status" value="1"/>
</dbReference>
<evidence type="ECO:0000313" key="9">
    <source>
        <dbReference type="EMBL" id="PKQ67287.1"/>
    </source>
</evidence>
<name>A0A2N3IAF7_9BACT</name>
<comment type="caution">
    <text evidence="9">The sequence shown here is derived from an EMBL/GenBank/DDBJ whole genome shotgun (WGS) entry which is preliminary data.</text>
</comment>
<evidence type="ECO:0000256" key="6">
    <source>
        <dbReference type="SAM" id="SignalP"/>
    </source>
</evidence>
<dbReference type="InterPro" id="IPR011990">
    <property type="entry name" value="TPR-like_helical_dom_sf"/>
</dbReference>
<evidence type="ECO:0000256" key="1">
    <source>
        <dbReference type="ARBA" id="ARBA00004442"/>
    </source>
</evidence>
<dbReference type="Proteomes" id="UP000233618">
    <property type="component" value="Unassembled WGS sequence"/>
</dbReference>
<evidence type="ECO:0000256" key="3">
    <source>
        <dbReference type="ARBA" id="ARBA00022729"/>
    </source>
</evidence>
<comment type="similarity">
    <text evidence="2">Belongs to the SusD family.</text>
</comment>
<keyword evidence="5" id="KW-0998">Cell outer membrane</keyword>
<evidence type="ECO:0000313" key="10">
    <source>
        <dbReference type="Proteomes" id="UP000233618"/>
    </source>
</evidence>
<dbReference type="RefSeq" id="WP_101309272.1">
    <property type="nucleotide sequence ID" value="NZ_MVDE01000009.1"/>
</dbReference>
<evidence type="ECO:0000256" key="4">
    <source>
        <dbReference type="ARBA" id="ARBA00023136"/>
    </source>
</evidence>
<comment type="subcellular location">
    <subcellularLocation>
        <location evidence="1">Cell outer membrane</location>
    </subcellularLocation>
</comment>
<gene>
    <name evidence="9" type="ORF">BZG01_07800</name>
</gene>
<evidence type="ECO:0000256" key="2">
    <source>
        <dbReference type="ARBA" id="ARBA00006275"/>
    </source>
</evidence>
<protein>
    <recommendedName>
        <fullName evidence="11">RagB/SusD family nutrient uptake outer membrane protein</fullName>
    </recommendedName>
</protein>
<dbReference type="EMBL" id="MVDE01000009">
    <property type="protein sequence ID" value="PKQ67287.1"/>
    <property type="molecule type" value="Genomic_DNA"/>
</dbReference>
<evidence type="ECO:0000259" key="8">
    <source>
        <dbReference type="Pfam" id="PF14322"/>
    </source>
</evidence>
<feature type="chain" id="PRO_5014833423" description="RagB/SusD family nutrient uptake outer membrane protein" evidence="6">
    <location>
        <begin position="26"/>
        <end position="525"/>
    </location>
</feature>
<dbReference type="PROSITE" id="PS51257">
    <property type="entry name" value="PROKAR_LIPOPROTEIN"/>
    <property type="match status" value="1"/>
</dbReference>
<evidence type="ECO:0000259" key="7">
    <source>
        <dbReference type="Pfam" id="PF07980"/>
    </source>
</evidence>